<reference evidence="2" key="1">
    <citation type="submission" date="2022-07" db="EMBL/GenBank/DDBJ databases">
        <title>Fungi with potential for degradation of polypropylene.</title>
        <authorList>
            <person name="Gostincar C."/>
        </authorList>
    </citation>
    <scope>NUCLEOTIDE SEQUENCE</scope>
    <source>
        <strain evidence="2">EXF-13308</strain>
    </source>
</reference>
<dbReference type="AlphaFoldDB" id="A0AA38RBL7"/>
<gene>
    <name evidence="2" type="ORF">NKR23_g11000</name>
</gene>
<name>A0AA38RBL7_9PEZI</name>
<protein>
    <submittedName>
        <fullName evidence="2">Uncharacterized protein</fullName>
    </submittedName>
</protein>
<evidence type="ECO:0000313" key="3">
    <source>
        <dbReference type="Proteomes" id="UP001174694"/>
    </source>
</evidence>
<evidence type="ECO:0000313" key="2">
    <source>
        <dbReference type="EMBL" id="KAJ9133042.1"/>
    </source>
</evidence>
<feature type="compositionally biased region" description="Polar residues" evidence="1">
    <location>
        <begin position="28"/>
        <end position="42"/>
    </location>
</feature>
<comment type="caution">
    <text evidence="2">The sequence shown here is derived from an EMBL/GenBank/DDBJ whole genome shotgun (WGS) entry which is preliminary data.</text>
</comment>
<accession>A0AA38RBL7</accession>
<proteinExistence type="predicted"/>
<organism evidence="2 3">
    <name type="scientific">Pleurostoma richardsiae</name>
    <dbReference type="NCBI Taxonomy" id="41990"/>
    <lineage>
        <taxon>Eukaryota</taxon>
        <taxon>Fungi</taxon>
        <taxon>Dikarya</taxon>
        <taxon>Ascomycota</taxon>
        <taxon>Pezizomycotina</taxon>
        <taxon>Sordariomycetes</taxon>
        <taxon>Sordariomycetidae</taxon>
        <taxon>Calosphaeriales</taxon>
        <taxon>Pleurostomataceae</taxon>
        <taxon>Pleurostoma</taxon>
    </lineage>
</organism>
<dbReference type="EMBL" id="JANBVO010000053">
    <property type="protein sequence ID" value="KAJ9133042.1"/>
    <property type="molecule type" value="Genomic_DNA"/>
</dbReference>
<evidence type="ECO:0000256" key="1">
    <source>
        <dbReference type="SAM" id="MobiDB-lite"/>
    </source>
</evidence>
<dbReference type="Proteomes" id="UP001174694">
    <property type="component" value="Unassembled WGS sequence"/>
</dbReference>
<feature type="compositionally biased region" description="Basic and acidic residues" evidence="1">
    <location>
        <begin position="8"/>
        <end position="19"/>
    </location>
</feature>
<sequence length="137" mass="15179">MQGLSGKFDAKTKLSRDSAESGAALDESFSTVARSPANSSRGTDAYHIDSGQLDCAWNQKGPLKQLRGYEWGYVDYAGPPLLQEKRVIHVFALLGERKYLFPFPSRRATSFKAACQTEHSWCHSTFYLLGEPLSSAL</sequence>
<keyword evidence="3" id="KW-1185">Reference proteome</keyword>
<feature type="region of interest" description="Disordered" evidence="1">
    <location>
        <begin position="1"/>
        <end position="45"/>
    </location>
</feature>